<dbReference type="PANTHER" id="PTHR33572:SF15">
    <property type="entry name" value="VELVET DOMAIN-CONTAINING PROTEIN"/>
    <property type="match status" value="1"/>
</dbReference>
<evidence type="ECO:0000259" key="6">
    <source>
        <dbReference type="PROSITE" id="PS51821"/>
    </source>
</evidence>
<dbReference type="InterPro" id="IPR021740">
    <property type="entry name" value="Velvet"/>
</dbReference>
<dbReference type="AlphaFoldDB" id="A0A316Z8K7"/>
<dbReference type="PROSITE" id="PS51821">
    <property type="entry name" value="VELVET"/>
    <property type="match status" value="1"/>
</dbReference>
<keyword evidence="2" id="KW-0805">Transcription regulation</keyword>
<dbReference type="InterPro" id="IPR038491">
    <property type="entry name" value="Velvet_dom_sf"/>
</dbReference>
<feature type="domain" description="Velvet" evidence="6">
    <location>
        <begin position="1"/>
        <end position="152"/>
    </location>
</feature>
<name>A0A316Z8K7_9BASI</name>
<evidence type="ECO:0000256" key="2">
    <source>
        <dbReference type="ARBA" id="ARBA00023015"/>
    </source>
</evidence>
<gene>
    <name evidence="7" type="ORF">FA09DRAFT_339098</name>
</gene>
<evidence type="ECO:0000256" key="5">
    <source>
        <dbReference type="SAM" id="MobiDB-lite"/>
    </source>
</evidence>
<dbReference type="Gene3D" id="2.60.40.3960">
    <property type="entry name" value="Velvet domain"/>
    <property type="match status" value="1"/>
</dbReference>
<comment type="subcellular location">
    <subcellularLocation>
        <location evidence="1">Nucleus</location>
    </subcellularLocation>
</comment>
<evidence type="ECO:0000313" key="7">
    <source>
        <dbReference type="EMBL" id="PWN97596.1"/>
    </source>
</evidence>
<dbReference type="RefSeq" id="XP_025597875.1">
    <property type="nucleotide sequence ID" value="XM_025744177.1"/>
</dbReference>
<organism evidence="7 8">
    <name type="scientific">Tilletiopsis washingtonensis</name>
    <dbReference type="NCBI Taxonomy" id="58919"/>
    <lineage>
        <taxon>Eukaryota</taxon>
        <taxon>Fungi</taxon>
        <taxon>Dikarya</taxon>
        <taxon>Basidiomycota</taxon>
        <taxon>Ustilaginomycotina</taxon>
        <taxon>Exobasidiomycetes</taxon>
        <taxon>Entylomatales</taxon>
        <taxon>Entylomatales incertae sedis</taxon>
        <taxon>Tilletiopsis</taxon>
    </lineage>
</organism>
<dbReference type="InterPro" id="IPR037525">
    <property type="entry name" value="Velvet_dom"/>
</dbReference>
<dbReference type="OrthoDB" id="3056235at2759"/>
<keyword evidence="8" id="KW-1185">Reference proteome</keyword>
<reference evidence="7 8" key="1">
    <citation type="journal article" date="2018" name="Mol. Biol. Evol.">
        <title>Broad Genomic Sampling Reveals a Smut Pathogenic Ancestry of the Fungal Clade Ustilaginomycotina.</title>
        <authorList>
            <person name="Kijpornyongpan T."/>
            <person name="Mondo S.J."/>
            <person name="Barry K."/>
            <person name="Sandor L."/>
            <person name="Lee J."/>
            <person name="Lipzen A."/>
            <person name="Pangilinan J."/>
            <person name="LaButti K."/>
            <person name="Hainaut M."/>
            <person name="Henrissat B."/>
            <person name="Grigoriev I.V."/>
            <person name="Spatafora J.W."/>
            <person name="Aime M.C."/>
        </authorList>
    </citation>
    <scope>NUCLEOTIDE SEQUENCE [LARGE SCALE GENOMIC DNA]</scope>
    <source>
        <strain evidence="7 8">MCA 4186</strain>
    </source>
</reference>
<sequence length="158" mass="16460">MLSPTPSPRRSGATTSRGASSAATPEGSEESSPENRSSAPSLPVEGAVRMLYGTLASNPQALLLPVEPDASVTASPLLRAVCIFPEICVRSRGLFRLEVSLLRTPLGAPATQRLAQATTEVFEVVLAGNFQAPPITDLTRHFARQGASLLLPPGAASE</sequence>
<dbReference type="EMBL" id="KZ819294">
    <property type="protein sequence ID" value="PWN97596.1"/>
    <property type="molecule type" value="Genomic_DNA"/>
</dbReference>
<proteinExistence type="predicted"/>
<accession>A0A316Z8K7</accession>
<protein>
    <recommendedName>
        <fullName evidence="6">Velvet domain-containing protein</fullName>
    </recommendedName>
</protein>
<evidence type="ECO:0000256" key="1">
    <source>
        <dbReference type="ARBA" id="ARBA00004123"/>
    </source>
</evidence>
<keyword evidence="3" id="KW-0804">Transcription</keyword>
<dbReference type="PANTHER" id="PTHR33572">
    <property type="entry name" value="SPORE DEVELOPMENT REGULATOR VOSA"/>
    <property type="match status" value="1"/>
</dbReference>
<evidence type="ECO:0000256" key="4">
    <source>
        <dbReference type="ARBA" id="ARBA00023242"/>
    </source>
</evidence>
<feature type="compositionally biased region" description="Low complexity" evidence="5">
    <location>
        <begin position="9"/>
        <end position="24"/>
    </location>
</feature>
<evidence type="ECO:0000313" key="8">
    <source>
        <dbReference type="Proteomes" id="UP000245946"/>
    </source>
</evidence>
<keyword evidence="4" id="KW-0539">Nucleus</keyword>
<dbReference type="Pfam" id="PF11754">
    <property type="entry name" value="Velvet"/>
    <property type="match status" value="1"/>
</dbReference>
<dbReference type="STRING" id="58919.A0A316Z8K7"/>
<dbReference type="Proteomes" id="UP000245946">
    <property type="component" value="Unassembled WGS sequence"/>
</dbReference>
<dbReference type="GO" id="GO:0005634">
    <property type="term" value="C:nucleus"/>
    <property type="evidence" value="ECO:0007669"/>
    <property type="project" value="UniProtKB-SubCell"/>
</dbReference>
<dbReference type="GeneID" id="37271721"/>
<evidence type="ECO:0000256" key="3">
    <source>
        <dbReference type="ARBA" id="ARBA00023163"/>
    </source>
</evidence>
<feature type="region of interest" description="Disordered" evidence="5">
    <location>
        <begin position="1"/>
        <end position="41"/>
    </location>
</feature>